<evidence type="ECO:0000313" key="3">
    <source>
        <dbReference type="Proteomes" id="UP001432027"/>
    </source>
</evidence>
<keyword evidence="1" id="KW-0472">Membrane</keyword>
<proteinExistence type="predicted"/>
<keyword evidence="1" id="KW-1133">Transmembrane helix</keyword>
<evidence type="ECO:0000256" key="1">
    <source>
        <dbReference type="SAM" id="Phobius"/>
    </source>
</evidence>
<comment type="caution">
    <text evidence="2">The sequence shown here is derived from an EMBL/GenBank/DDBJ whole genome shotgun (WGS) entry which is preliminary data.</text>
</comment>
<feature type="transmembrane region" description="Helical" evidence="1">
    <location>
        <begin position="6"/>
        <end position="22"/>
    </location>
</feature>
<keyword evidence="3" id="KW-1185">Reference proteome</keyword>
<accession>A0AAV5TI89</accession>
<evidence type="ECO:0000313" key="2">
    <source>
        <dbReference type="EMBL" id="GMS93994.1"/>
    </source>
</evidence>
<reference evidence="2" key="1">
    <citation type="submission" date="2023-10" db="EMBL/GenBank/DDBJ databases">
        <title>Genome assembly of Pristionchus species.</title>
        <authorList>
            <person name="Yoshida K."/>
            <person name="Sommer R.J."/>
        </authorList>
    </citation>
    <scope>NUCLEOTIDE SEQUENCE</scope>
    <source>
        <strain evidence="2">RS0144</strain>
    </source>
</reference>
<keyword evidence="1" id="KW-0812">Transmembrane</keyword>
<evidence type="ECO:0008006" key="4">
    <source>
        <dbReference type="Google" id="ProtNLM"/>
    </source>
</evidence>
<organism evidence="2 3">
    <name type="scientific">Pristionchus entomophagus</name>
    <dbReference type="NCBI Taxonomy" id="358040"/>
    <lineage>
        <taxon>Eukaryota</taxon>
        <taxon>Metazoa</taxon>
        <taxon>Ecdysozoa</taxon>
        <taxon>Nematoda</taxon>
        <taxon>Chromadorea</taxon>
        <taxon>Rhabditida</taxon>
        <taxon>Rhabditina</taxon>
        <taxon>Diplogasteromorpha</taxon>
        <taxon>Diplogasteroidea</taxon>
        <taxon>Neodiplogasteridae</taxon>
        <taxon>Pristionchus</taxon>
    </lineage>
</organism>
<feature type="non-terminal residue" evidence="2">
    <location>
        <position position="1"/>
    </location>
</feature>
<name>A0AAV5TI89_9BILA</name>
<feature type="transmembrane region" description="Helical" evidence="1">
    <location>
        <begin position="58"/>
        <end position="76"/>
    </location>
</feature>
<gene>
    <name evidence="2" type="ORF">PENTCL1PPCAC_16169</name>
</gene>
<dbReference type="AlphaFoldDB" id="A0AAV5TI89"/>
<dbReference type="EMBL" id="BTSX01000004">
    <property type="protein sequence ID" value="GMS93994.1"/>
    <property type="molecule type" value="Genomic_DNA"/>
</dbReference>
<dbReference type="Proteomes" id="UP001432027">
    <property type="component" value="Unassembled WGS sequence"/>
</dbReference>
<sequence length="123" mass="14246">VSCLLSNAFLTLLFIPFFYTRIGSGYCVSVLCQFIPYGFTIVKILYFLDQYFFSVKSFGVFLTMTMFSAFGIMLIARHQIIIADNSIFKMKPVTKYVLEVLISSSKRQNQIKHLRDDVRLQQT</sequence>
<protein>
    <recommendedName>
        <fullName evidence="4">G protein-coupled receptor</fullName>
    </recommendedName>
</protein>
<feature type="transmembrane region" description="Helical" evidence="1">
    <location>
        <begin position="34"/>
        <end position="52"/>
    </location>
</feature>